<dbReference type="GO" id="GO:0046983">
    <property type="term" value="F:protein dimerization activity"/>
    <property type="evidence" value="ECO:0007669"/>
    <property type="project" value="InterPro"/>
</dbReference>
<keyword evidence="7" id="KW-0067">ATP-binding</keyword>
<protein>
    <recommendedName>
        <fullName evidence="2">histidine kinase</fullName>
        <ecNumber evidence="2">2.7.13.3</ecNumber>
    </recommendedName>
</protein>
<evidence type="ECO:0000256" key="6">
    <source>
        <dbReference type="ARBA" id="ARBA00022777"/>
    </source>
</evidence>
<organism evidence="11 12">
    <name type="scientific">Lentzea aerocolonigenes</name>
    <name type="common">Lechevalieria aerocolonigenes</name>
    <name type="synonym">Saccharothrix aerocolonigenes</name>
    <dbReference type="NCBI Taxonomy" id="68170"/>
    <lineage>
        <taxon>Bacteria</taxon>
        <taxon>Bacillati</taxon>
        <taxon>Actinomycetota</taxon>
        <taxon>Actinomycetes</taxon>
        <taxon>Pseudonocardiales</taxon>
        <taxon>Pseudonocardiaceae</taxon>
        <taxon>Lentzea</taxon>
    </lineage>
</organism>
<comment type="catalytic activity">
    <reaction evidence="1">
        <text>ATP + protein L-histidine = ADP + protein N-phospho-L-histidine.</text>
        <dbReference type="EC" id="2.7.13.3"/>
    </reaction>
</comment>
<keyword evidence="8" id="KW-0902">Two-component regulatory system</keyword>
<dbReference type="GO" id="GO:0016020">
    <property type="term" value="C:membrane"/>
    <property type="evidence" value="ECO:0007669"/>
    <property type="project" value="InterPro"/>
</dbReference>
<evidence type="ECO:0000256" key="2">
    <source>
        <dbReference type="ARBA" id="ARBA00012438"/>
    </source>
</evidence>
<keyword evidence="9" id="KW-0472">Membrane</keyword>
<dbReference type="SUPFAM" id="SSF55874">
    <property type="entry name" value="ATPase domain of HSP90 chaperone/DNA topoisomerase II/histidine kinase"/>
    <property type="match status" value="1"/>
</dbReference>
<evidence type="ECO:0000256" key="7">
    <source>
        <dbReference type="ARBA" id="ARBA00022840"/>
    </source>
</evidence>
<name>A0A0F0GGY3_LENAE</name>
<keyword evidence="9" id="KW-1133">Transmembrane helix</keyword>
<feature type="domain" description="Signal transduction histidine kinase subgroup 3 dimerisation and phosphoacceptor" evidence="10">
    <location>
        <begin position="104"/>
        <end position="164"/>
    </location>
</feature>
<keyword evidence="4" id="KW-0808">Transferase</keyword>
<dbReference type="GO" id="GO:0000155">
    <property type="term" value="F:phosphorelay sensor kinase activity"/>
    <property type="evidence" value="ECO:0007669"/>
    <property type="project" value="InterPro"/>
</dbReference>
<feature type="transmembrane region" description="Helical" evidence="9">
    <location>
        <begin position="58"/>
        <end position="82"/>
    </location>
</feature>
<evidence type="ECO:0000256" key="1">
    <source>
        <dbReference type="ARBA" id="ARBA00000085"/>
    </source>
</evidence>
<evidence type="ECO:0000256" key="5">
    <source>
        <dbReference type="ARBA" id="ARBA00022741"/>
    </source>
</evidence>
<dbReference type="EC" id="2.7.13.3" evidence="2"/>
<gene>
    <name evidence="11" type="ORF">UK23_35735</name>
</gene>
<keyword evidence="5" id="KW-0547">Nucleotide-binding</keyword>
<evidence type="ECO:0000256" key="4">
    <source>
        <dbReference type="ARBA" id="ARBA00022679"/>
    </source>
</evidence>
<dbReference type="Pfam" id="PF07730">
    <property type="entry name" value="HisKA_3"/>
    <property type="match status" value="1"/>
</dbReference>
<dbReference type="InterPro" id="IPR011712">
    <property type="entry name" value="Sig_transdc_His_kin_sub3_dim/P"/>
</dbReference>
<dbReference type="InterPro" id="IPR050482">
    <property type="entry name" value="Sensor_HK_TwoCompSys"/>
</dbReference>
<evidence type="ECO:0000313" key="12">
    <source>
        <dbReference type="Proteomes" id="UP000033393"/>
    </source>
</evidence>
<dbReference type="PANTHER" id="PTHR24421">
    <property type="entry name" value="NITRATE/NITRITE SENSOR PROTEIN NARX-RELATED"/>
    <property type="match status" value="1"/>
</dbReference>
<dbReference type="EMBL" id="JYJG01000329">
    <property type="protein sequence ID" value="KJK42769.1"/>
    <property type="molecule type" value="Genomic_DNA"/>
</dbReference>
<comment type="caution">
    <text evidence="11">The sequence shown here is derived from an EMBL/GenBank/DDBJ whole genome shotgun (WGS) entry which is preliminary data.</text>
</comment>
<evidence type="ECO:0000256" key="3">
    <source>
        <dbReference type="ARBA" id="ARBA00022553"/>
    </source>
</evidence>
<feature type="transmembrane region" description="Helical" evidence="9">
    <location>
        <begin position="7"/>
        <end position="24"/>
    </location>
</feature>
<dbReference type="PATRIC" id="fig|68170.10.peg.9292"/>
<evidence type="ECO:0000256" key="8">
    <source>
        <dbReference type="ARBA" id="ARBA00023012"/>
    </source>
</evidence>
<keyword evidence="9" id="KW-0812">Transmembrane</keyword>
<accession>A0A0F0GGY3</accession>
<dbReference type="InterPro" id="IPR036890">
    <property type="entry name" value="HATPase_C_sf"/>
</dbReference>
<dbReference type="Gene3D" id="1.20.5.1930">
    <property type="match status" value="1"/>
</dbReference>
<reference evidence="11 12" key="1">
    <citation type="submission" date="2015-02" db="EMBL/GenBank/DDBJ databases">
        <authorList>
            <person name="Ju K.-S."/>
            <person name="Doroghazi J.R."/>
            <person name="Metcalf W."/>
        </authorList>
    </citation>
    <scope>NUCLEOTIDE SEQUENCE [LARGE SCALE GENOMIC DNA]</scope>
    <source>
        <strain evidence="11 12">NRRL B-16140</strain>
    </source>
</reference>
<keyword evidence="3" id="KW-0597">Phosphoprotein</keyword>
<keyword evidence="12" id="KW-1185">Reference proteome</keyword>
<dbReference type="Gene3D" id="3.30.565.10">
    <property type="entry name" value="Histidine kinase-like ATPase, C-terminal domain"/>
    <property type="match status" value="1"/>
</dbReference>
<dbReference type="PANTHER" id="PTHR24421:SF10">
    <property type="entry name" value="NITRATE_NITRITE SENSOR PROTEIN NARQ"/>
    <property type="match status" value="1"/>
</dbReference>
<dbReference type="GO" id="GO:0005524">
    <property type="term" value="F:ATP binding"/>
    <property type="evidence" value="ECO:0007669"/>
    <property type="project" value="UniProtKB-KW"/>
</dbReference>
<dbReference type="CDD" id="cd16917">
    <property type="entry name" value="HATPase_UhpB-NarQ-NarX-like"/>
    <property type="match status" value="1"/>
</dbReference>
<evidence type="ECO:0000256" key="9">
    <source>
        <dbReference type="SAM" id="Phobius"/>
    </source>
</evidence>
<keyword evidence="6" id="KW-0418">Kinase</keyword>
<dbReference type="Proteomes" id="UP000033393">
    <property type="component" value="Unassembled WGS sequence"/>
</dbReference>
<evidence type="ECO:0000259" key="10">
    <source>
        <dbReference type="Pfam" id="PF07730"/>
    </source>
</evidence>
<sequence length="290" mass="31260">MVAMRIVALAVCVITAFVMSLFMVHTVPPWTVAVCAVVFIAAFWLGRRMEPGWPLMMFIAAAWLSLTHLVVVLLAVTLPWILGRVAQQQAALAASHVEAAHLRERTRIAHEVHDTLGHELSLIALQAGALEMNLPAEHQAAAAQLRVAASDATERLADLVFLLRDGDPLTVVDLRDLVDRAVASGLRVEFSVTGGIPSTVERAVHRVVQESLTNAAKHAPKSLLALKVTTADDTTVVEARNDLGLRRGAGSRLGLIALRERVRLAGGTLRTSRDDGKFELVATLPHTGET</sequence>
<dbReference type="AlphaFoldDB" id="A0A0F0GGY3"/>
<dbReference type="OrthoDB" id="227596at2"/>
<evidence type="ECO:0000313" key="11">
    <source>
        <dbReference type="EMBL" id="KJK42769.1"/>
    </source>
</evidence>
<feature type="transmembrane region" description="Helical" evidence="9">
    <location>
        <begin position="30"/>
        <end position="46"/>
    </location>
</feature>
<proteinExistence type="predicted"/>